<dbReference type="Gene3D" id="3.40.1660.10">
    <property type="entry name" value="EreA-like (biosynthetic domain)"/>
    <property type="match status" value="2"/>
</dbReference>
<accession>A0A9W6CT97</accession>
<dbReference type="GO" id="GO:0046677">
    <property type="term" value="P:response to antibiotic"/>
    <property type="evidence" value="ECO:0007669"/>
    <property type="project" value="InterPro"/>
</dbReference>
<dbReference type="InterPro" id="IPR052036">
    <property type="entry name" value="Hydrolase/PRTase-associated"/>
</dbReference>
<proteinExistence type="predicted"/>
<dbReference type="PIRSF" id="PIRSF036794">
    <property type="entry name" value="UCP_erythr_ester"/>
    <property type="match status" value="1"/>
</dbReference>
<dbReference type="PANTHER" id="PTHR31299:SF0">
    <property type="entry name" value="ESTERASE, PUTATIVE (AFU_ORTHOLOGUE AFUA_1G05850)-RELATED"/>
    <property type="match status" value="1"/>
</dbReference>
<dbReference type="AlphaFoldDB" id="A0A9W6CT97"/>
<comment type="caution">
    <text evidence="1">The sequence shown here is derived from an EMBL/GenBank/DDBJ whole genome shotgun (WGS) entry which is preliminary data.</text>
</comment>
<protein>
    <recommendedName>
        <fullName evidence="3">Erythromycin esterase family protein</fullName>
    </recommendedName>
</protein>
<evidence type="ECO:0000313" key="1">
    <source>
        <dbReference type="EMBL" id="GLI28601.1"/>
    </source>
</evidence>
<evidence type="ECO:0000313" key="2">
    <source>
        <dbReference type="Proteomes" id="UP001144396"/>
    </source>
</evidence>
<dbReference type="Proteomes" id="UP001144396">
    <property type="component" value="Unassembled WGS sequence"/>
</dbReference>
<dbReference type="InterPro" id="IPR014622">
    <property type="entry name" value="UCP036794_erythomycin"/>
</dbReference>
<organism evidence="1 2">
    <name type="scientific">Agromyces rhizosphaerae</name>
    <dbReference type="NCBI Taxonomy" id="88374"/>
    <lineage>
        <taxon>Bacteria</taxon>
        <taxon>Bacillati</taxon>
        <taxon>Actinomycetota</taxon>
        <taxon>Actinomycetes</taxon>
        <taxon>Micrococcales</taxon>
        <taxon>Microbacteriaceae</taxon>
        <taxon>Agromyces</taxon>
    </lineage>
</organism>
<dbReference type="InterPro" id="IPR007815">
    <property type="entry name" value="Emycin_Estase"/>
</dbReference>
<dbReference type="CDD" id="cd14728">
    <property type="entry name" value="Ere-like"/>
    <property type="match status" value="1"/>
</dbReference>
<dbReference type="EMBL" id="BSDP01000001">
    <property type="protein sequence ID" value="GLI28601.1"/>
    <property type="molecule type" value="Genomic_DNA"/>
</dbReference>
<dbReference type="RefSeq" id="WP_281886122.1">
    <property type="nucleotide sequence ID" value="NZ_BSDP01000001.1"/>
</dbReference>
<name>A0A9W6CT97_9MICO</name>
<keyword evidence="2" id="KW-1185">Reference proteome</keyword>
<dbReference type="PANTHER" id="PTHR31299">
    <property type="entry name" value="ESTERASE, PUTATIVE (AFU_ORTHOLOGUE AFUA_1G05850)-RELATED"/>
    <property type="match status" value="1"/>
</dbReference>
<dbReference type="Pfam" id="PF05139">
    <property type="entry name" value="Erythro_esteras"/>
    <property type="match status" value="1"/>
</dbReference>
<dbReference type="SUPFAM" id="SSF159501">
    <property type="entry name" value="EreA/ChaN-like"/>
    <property type="match status" value="1"/>
</dbReference>
<evidence type="ECO:0008006" key="3">
    <source>
        <dbReference type="Google" id="ProtNLM"/>
    </source>
</evidence>
<gene>
    <name evidence="1" type="ORF">ARHIZOSPH14_28430</name>
</gene>
<reference evidence="1" key="1">
    <citation type="submission" date="2022-12" db="EMBL/GenBank/DDBJ databases">
        <title>Reference genome sequencing for broad-spectrum identification of bacterial and archaeal isolates by mass spectrometry.</title>
        <authorList>
            <person name="Sekiguchi Y."/>
            <person name="Tourlousse D.M."/>
        </authorList>
    </citation>
    <scope>NUCLEOTIDE SEQUENCE</scope>
    <source>
        <strain evidence="1">14</strain>
    </source>
</reference>
<sequence length="436" mass="49245">MNEINDAIAQIRSLAHPLAAEVDLDGIVAEASRARIVALGEASHGTHDFYAWRAEISRRLIEGRGIGWIGVEGDWPDCWRINRWLLGADDRIGSAAEVLAGFERWPTWMWANREVADFLDWLRRWNAGRPIEERVGFLGLDVYSLWESLAEIMEWLRERRPDALPAALVAWKCFLPYENDPQRYAWSTRLVPEDCEDEVVDLLVAVREEAHREDDPDDAFAVLQNAEVVAAAERYYRAMVRGDRESWNLRDLHMTDTVDRIVQERARRGLEPGGLVWAHNTHVGDARATEMSRGGMWNLGELLRRRHAGGDVYLVGFAGYDGTVVAADAWGATDDVMVVPEPPANSHEWLLHTALGQPSVVTFGRYRSGPWLGAVLGHRAIGVVYAPERDAGNFVATVMGERYDALVWCERTRALTPLHREQRPTEPELETEPTGL</sequence>
<dbReference type="Gene3D" id="3.30.1870.10">
    <property type="entry name" value="EreA-like, domain 2"/>
    <property type="match status" value="1"/>
</dbReference>